<dbReference type="GO" id="GO:0004084">
    <property type="term" value="F:branched-chain-amino-acid transaminase activity"/>
    <property type="evidence" value="ECO:0007669"/>
    <property type="project" value="InterPro"/>
</dbReference>
<dbReference type="InterPro" id="IPR036038">
    <property type="entry name" value="Aminotransferase-like"/>
</dbReference>
<feature type="modified residue" description="N6-(pyridoxal phosphate)lysine" evidence="8">
    <location>
        <position position="242"/>
    </location>
</feature>
<keyword evidence="10" id="KW-1185">Reference proteome</keyword>
<evidence type="ECO:0000256" key="2">
    <source>
        <dbReference type="ARBA" id="ARBA00009320"/>
    </source>
</evidence>
<evidence type="ECO:0000256" key="4">
    <source>
        <dbReference type="ARBA" id="ARBA00022605"/>
    </source>
</evidence>
<dbReference type="InterPro" id="IPR043131">
    <property type="entry name" value="BCAT-like_N"/>
</dbReference>
<comment type="similarity">
    <text evidence="2">Belongs to the class-IV pyridoxal-phosphate-dependent aminotransferase family.</text>
</comment>
<dbReference type="PIRSF" id="PIRSF006468">
    <property type="entry name" value="BCAT1"/>
    <property type="match status" value="1"/>
</dbReference>
<evidence type="ECO:0000256" key="6">
    <source>
        <dbReference type="ARBA" id="ARBA00022898"/>
    </source>
</evidence>
<accession>A0A0C9W156</accession>
<dbReference type="PANTHER" id="PTHR11825">
    <property type="entry name" value="SUBGROUP IIII AMINOTRANSFERASE"/>
    <property type="match status" value="1"/>
</dbReference>
<dbReference type="InterPro" id="IPR033939">
    <property type="entry name" value="BCAT_family"/>
</dbReference>
<keyword evidence="7" id="KW-0100">Branched-chain amino acid biosynthesis</keyword>
<evidence type="ECO:0000256" key="7">
    <source>
        <dbReference type="ARBA" id="ARBA00023304"/>
    </source>
</evidence>
<proteinExistence type="inferred from homology"/>
<evidence type="ECO:0000313" key="9">
    <source>
        <dbReference type="EMBL" id="KIJ45220.1"/>
    </source>
</evidence>
<gene>
    <name evidence="9" type="ORF">M422DRAFT_30073</name>
</gene>
<keyword evidence="4" id="KW-0028">Amino-acid biosynthesis</keyword>
<dbReference type="GO" id="GO:0009098">
    <property type="term" value="P:L-leucine biosynthetic process"/>
    <property type="evidence" value="ECO:0007669"/>
    <property type="project" value="TreeGrafter"/>
</dbReference>
<evidence type="ECO:0008006" key="11">
    <source>
        <dbReference type="Google" id="ProtNLM"/>
    </source>
</evidence>
<dbReference type="GO" id="GO:0009099">
    <property type="term" value="P:L-valine biosynthetic process"/>
    <property type="evidence" value="ECO:0007669"/>
    <property type="project" value="TreeGrafter"/>
</dbReference>
<protein>
    <recommendedName>
        <fullName evidence="11">Branched-chain-amino-acid transaminase</fullName>
    </recommendedName>
</protein>
<keyword evidence="5" id="KW-0808">Transferase</keyword>
<dbReference type="SUPFAM" id="SSF56752">
    <property type="entry name" value="D-aminoacid aminotransferase-like PLP-dependent enzymes"/>
    <property type="match status" value="1"/>
</dbReference>
<dbReference type="HOGENOM" id="CLU_031922_0_2_1"/>
<comment type="cofactor">
    <cofactor evidence="1">
        <name>pyridoxal 5'-phosphate</name>
        <dbReference type="ChEBI" id="CHEBI:597326"/>
    </cofactor>
</comment>
<dbReference type="OrthoDB" id="1732691at2759"/>
<dbReference type="Gene3D" id="3.20.10.10">
    <property type="entry name" value="D-amino Acid Aminotransferase, subunit A, domain 2"/>
    <property type="match status" value="1"/>
</dbReference>
<dbReference type="InterPro" id="IPR005786">
    <property type="entry name" value="B_amino_transII"/>
</dbReference>
<evidence type="ECO:0000256" key="5">
    <source>
        <dbReference type="ARBA" id="ARBA00022679"/>
    </source>
</evidence>
<dbReference type="Pfam" id="PF01063">
    <property type="entry name" value="Aminotran_4"/>
    <property type="match status" value="1"/>
</dbReference>
<dbReference type="PANTHER" id="PTHR11825:SF44">
    <property type="entry name" value="BRANCHED-CHAIN-AMINO-ACID AMINOTRANSFERASE"/>
    <property type="match status" value="1"/>
</dbReference>
<evidence type="ECO:0000256" key="8">
    <source>
        <dbReference type="PIRSR" id="PIRSR006468-1"/>
    </source>
</evidence>
<dbReference type="InterPro" id="IPR001544">
    <property type="entry name" value="Aminotrans_IV"/>
</dbReference>
<sequence>MSSYTPSKIGADGYHGITDIQTRPLPDTVECQNVKSLPAIDVSKLKITLAKELKPLPELGPLTFGNVMSDHMLVLSYDPFTGWSDPEIRPYGGLNIEPASSCFQYSTNLFEGMKAYLGPDGKPRLFRPDMNMARMSRSATRAALPNFDGEALQILIKKLVAVDQRWIPSEPGYSLYVRPTMIGTRVGFGVAASQHAVLVVLLSPSGPYFPKSLATPRRRAWTTLLASATSIRAWPGGTGEYKLALNYTPCFAPQKDAEKQGYSQILWLLPVETPKGKQWKVTECGQMNFWIVLKRDDDGIELVTPILDGTILPGVTRDSLLQLGAQHNKGSPLPGLSPDLQITAREDTFYMSDILRWEQEGRLLEAFGSGTAAILAGVWKVGWEGRDIIFGTTMDDLLKGGEEDVNGLGPIGKALYERIVAIQLGKVEGHPWSVPCE</sequence>
<evidence type="ECO:0000256" key="1">
    <source>
        <dbReference type="ARBA" id="ARBA00001933"/>
    </source>
</evidence>
<name>A0A0C9W156_SPHS4</name>
<reference evidence="9 10" key="1">
    <citation type="submission" date="2014-06" db="EMBL/GenBank/DDBJ databases">
        <title>Evolutionary Origins and Diversification of the Mycorrhizal Mutualists.</title>
        <authorList>
            <consortium name="DOE Joint Genome Institute"/>
            <consortium name="Mycorrhizal Genomics Consortium"/>
            <person name="Kohler A."/>
            <person name="Kuo A."/>
            <person name="Nagy L.G."/>
            <person name="Floudas D."/>
            <person name="Copeland A."/>
            <person name="Barry K.W."/>
            <person name="Cichocki N."/>
            <person name="Veneault-Fourrey C."/>
            <person name="LaButti K."/>
            <person name="Lindquist E.A."/>
            <person name="Lipzen A."/>
            <person name="Lundell T."/>
            <person name="Morin E."/>
            <person name="Murat C."/>
            <person name="Riley R."/>
            <person name="Ohm R."/>
            <person name="Sun H."/>
            <person name="Tunlid A."/>
            <person name="Henrissat B."/>
            <person name="Grigoriev I.V."/>
            <person name="Hibbett D.S."/>
            <person name="Martin F."/>
        </authorList>
    </citation>
    <scope>NUCLEOTIDE SEQUENCE [LARGE SCALE GENOMIC DNA]</scope>
    <source>
        <strain evidence="9 10">SS14</strain>
    </source>
</reference>
<dbReference type="InterPro" id="IPR043132">
    <property type="entry name" value="BCAT-like_C"/>
</dbReference>
<keyword evidence="6" id="KW-0663">Pyridoxal phosphate</keyword>
<dbReference type="GO" id="GO:0005739">
    <property type="term" value="C:mitochondrion"/>
    <property type="evidence" value="ECO:0007669"/>
    <property type="project" value="TreeGrafter"/>
</dbReference>
<dbReference type="EMBL" id="KN837113">
    <property type="protein sequence ID" value="KIJ45220.1"/>
    <property type="molecule type" value="Genomic_DNA"/>
</dbReference>
<organism evidence="9 10">
    <name type="scientific">Sphaerobolus stellatus (strain SS14)</name>
    <dbReference type="NCBI Taxonomy" id="990650"/>
    <lineage>
        <taxon>Eukaryota</taxon>
        <taxon>Fungi</taxon>
        <taxon>Dikarya</taxon>
        <taxon>Basidiomycota</taxon>
        <taxon>Agaricomycotina</taxon>
        <taxon>Agaricomycetes</taxon>
        <taxon>Phallomycetidae</taxon>
        <taxon>Geastrales</taxon>
        <taxon>Sphaerobolaceae</taxon>
        <taxon>Sphaerobolus</taxon>
    </lineage>
</organism>
<dbReference type="CDD" id="cd01557">
    <property type="entry name" value="BCAT_beta_family"/>
    <property type="match status" value="1"/>
</dbReference>
<dbReference type="AlphaFoldDB" id="A0A0C9W156"/>
<keyword evidence="3" id="KW-0032">Aminotransferase</keyword>
<dbReference type="Gene3D" id="3.30.470.10">
    <property type="match status" value="1"/>
</dbReference>
<dbReference type="Proteomes" id="UP000054279">
    <property type="component" value="Unassembled WGS sequence"/>
</dbReference>
<evidence type="ECO:0000256" key="3">
    <source>
        <dbReference type="ARBA" id="ARBA00022576"/>
    </source>
</evidence>
<evidence type="ECO:0000313" key="10">
    <source>
        <dbReference type="Proteomes" id="UP000054279"/>
    </source>
</evidence>